<accession>A0A376LFP5</accession>
<dbReference type="EMBL" id="UGAB01000002">
    <property type="protein sequence ID" value="STF42095.1"/>
    <property type="molecule type" value="Genomic_DNA"/>
</dbReference>
<evidence type="ECO:0000313" key="2">
    <source>
        <dbReference type="Proteomes" id="UP000254877"/>
    </source>
</evidence>
<evidence type="ECO:0000313" key="1">
    <source>
        <dbReference type="EMBL" id="STF42095.1"/>
    </source>
</evidence>
<dbReference type="AlphaFoldDB" id="A0A376LFP5"/>
<protein>
    <submittedName>
        <fullName evidence="1">Nickel ABC transporter, permease protein</fullName>
    </submittedName>
</protein>
<proteinExistence type="predicted"/>
<organism evidence="1 2">
    <name type="scientific">Escherichia coli</name>
    <dbReference type="NCBI Taxonomy" id="562"/>
    <lineage>
        <taxon>Bacteria</taxon>
        <taxon>Pseudomonadati</taxon>
        <taxon>Pseudomonadota</taxon>
        <taxon>Gammaproteobacteria</taxon>
        <taxon>Enterobacterales</taxon>
        <taxon>Enterobacteriaceae</taxon>
        <taxon>Escherichia</taxon>
    </lineage>
</organism>
<sequence>MNFFLSSRWSVRLALIIIALLALIALTSQWWLPYDPQAIDLPSRLLSPDAQHWLGTDHLGARYFLAADGGDPRVARLGNGLPAAGADIRAGYWRQRRTDWRAR</sequence>
<reference evidence="1 2" key="1">
    <citation type="submission" date="2018-06" db="EMBL/GenBank/DDBJ databases">
        <authorList>
            <consortium name="Pathogen Informatics"/>
            <person name="Doyle S."/>
        </authorList>
    </citation>
    <scope>NUCLEOTIDE SEQUENCE [LARGE SCALE GENOMIC DNA]</scope>
    <source>
        <strain evidence="1 2">NCTC7928</strain>
    </source>
</reference>
<name>A0A376LFP5_ECOLX</name>
<dbReference type="Proteomes" id="UP000254877">
    <property type="component" value="Unassembled WGS sequence"/>
</dbReference>
<gene>
    <name evidence="1" type="primary">nikC_1</name>
    <name evidence="1" type="ORF">NCTC7928_02721</name>
</gene>